<protein>
    <submittedName>
        <fullName evidence="1">Uncharacterized protein</fullName>
    </submittedName>
</protein>
<keyword evidence="2" id="KW-1185">Reference proteome</keyword>
<dbReference type="EMBL" id="CM031818">
    <property type="protein sequence ID" value="KAG6639537.1"/>
    <property type="molecule type" value="Genomic_DNA"/>
</dbReference>
<dbReference type="AlphaFoldDB" id="A0A8T1PEL5"/>
<reference evidence="1" key="1">
    <citation type="submission" date="2020-12" db="EMBL/GenBank/DDBJ databases">
        <title>WGS assembly of Carya illinoinensis cv. Pawnee.</title>
        <authorList>
            <person name="Platts A."/>
            <person name="Shu S."/>
            <person name="Wright S."/>
            <person name="Barry K."/>
            <person name="Edger P."/>
            <person name="Pires J.C."/>
            <person name="Schmutz J."/>
        </authorList>
    </citation>
    <scope>NUCLEOTIDE SEQUENCE</scope>
    <source>
        <tissue evidence="1">Leaf</tissue>
    </source>
</reference>
<sequence length="239" mass="28063">MAGVSCCWDVPWCFGGDFNITRFPNKRVGDTHFSHAMTIFSDLIFKPDLIDLQMAGGDFTWSNGRAWSRLNRFLVSACWEACFPDLSQKRLLRMCSDHYPIMLDCGGIIRGHRYFKFENMWLEEEGFVDRVRSWWSSHSFSGTPSFVLASKLKALKQDLKKWNVEEFRIMENERKLLLQQLKSLVDSELLGDISNEELERKKEVVAELLKITLMEEIYWSQKSRVLWLKEGDKCTKIFH</sequence>
<name>A0A8T1PEL5_CARIL</name>
<accession>A0A8T1PEL5</accession>
<evidence type="ECO:0000313" key="2">
    <source>
        <dbReference type="Proteomes" id="UP000811609"/>
    </source>
</evidence>
<dbReference type="PANTHER" id="PTHR33710:SF64">
    <property type="entry name" value="ENDONUCLEASE_EXONUCLEASE_PHOSPHATASE DOMAIN-CONTAINING PROTEIN"/>
    <property type="match status" value="1"/>
</dbReference>
<gene>
    <name evidence="1" type="ORF">CIPAW_10G107700</name>
</gene>
<proteinExistence type="predicted"/>
<comment type="caution">
    <text evidence="1">The sequence shown here is derived from an EMBL/GenBank/DDBJ whole genome shotgun (WGS) entry which is preliminary data.</text>
</comment>
<dbReference type="Proteomes" id="UP000811609">
    <property type="component" value="Chromosome 10"/>
</dbReference>
<evidence type="ECO:0000313" key="1">
    <source>
        <dbReference type="EMBL" id="KAG6639537.1"/>
    </source>
</evidence>
<organism evidence="1 2">
    <name type="scientific">Carya illinoinensis</name>
    <name type="common">Pecan</name>
    <dbReference type="NCBI Taxonomy" id="32201"/>
    <lineage>
        <taxon>Eukaryota</taxon>
        <taxon>Viridiplantae</taxon>
        <taxon>Streptophyta</taxon>
        <taxon>Embryophyta</taxon>
        <taxon>Tracheophyta</taxon>
        <taxon>Spermatophyta</taxon>
        <taxon>Magnoliopsida</taxon>
        <taxon>eudicotyledons</taxon>
        <taxon>Gunneridae</taxon>
        <taxon>Pentapetalae</taxon>
        <taxon>rosids</taxon>
        <taxon>fabids</taxon>
        <taxon>Fagales</taxon>
        <taxon>Juglandaceae</taxon>
        <taxon>Carya</taxon>
    </lineage>
</organism>
<dbReference type="PANTHER" id="PTHR33710">
    <property type="entry name" value="BNAC02G09200D PROTEIN"/>
    <property type="match status" value="1"/>
</dbReference>